<protein>
    <submittedName>
        <fullName evidence="6">LysR family transcriptional regulator</fullName>
    </submittedName>
</protein>
<dbReference type="CDD" id="cd08414">
    <property type="entry name" value="PBP2_LTTR_aromatics_like"/>
    <property type="match status" value="1"/>
</dbReference>
<evidence type="ECO:0000313" key="7">
    <source>
        <dbReference type="Proteomes" id="UP000755551"/>
    </source>
</evidence>
<evidence type="ECO:0000256" key="3">
    <source>
        <dbReference type="ARBA" id="ARBA00023125"/>
    </source>
</evidence>
<evidence type="ECO:0000256" key="4">
    <source>
        <dbReference type="ARBA" id="ARBA00023163"/>
    </source>
</evidence>
<keyword evidence="2" id="KW-0805">Transcription regulation</keyword>
<dbReference type="PANTHER" id="PTHR30346:SF28">
    <property type="entry name" value="HTH-TYPE TRANSCRIPTIONAL REGULATOR CYNR"/>
    <property type="match status" value="1"/>
</dbReference>
<feature type="domain" description="HTH lysR-type" evidence="5">
    <location>
        <begin position="2"/>
        <end position="59"/>
    </location>
</feature>
<comment type="similarity">
    <text evidence="1">Belongs to the LysR transcriptional regulatory family.</text>
</comment>
<dbReference type="PANTHER" id="PTHR30346">
    <property type="entry name" value="TRANSCRIPTIONAL DUAL REGULATOR HCAR-RELATED"/>
    <property type="match status" value="1"/>
</dbReference>
<dbReference type="RefSeq" id="WP_217334060.1">
    <property type="nucleotide sequence ID" value="NZ_JAHQZT010000004.1"/>
</dbReference>
<dbReference type="Proteomes" id="UP000755551">
    <property type="component" value="Unassembled WGS sequence"/>
</dbReference>
<name>A0ABS6M8N5_9GAMM</name>
<evidence type="ECO:0000256" key="2">
    <source>
        <dbReference type="ARBA" id="ARBA00023015"/>
    </source>
</evidence>
<comment type="caution">
    <text evidence="6">The sequence shown here is derived from an EMBL/GenBank/DDBJ whole genome shotgun (WGS) entry which is preliminary data.</text>
</comment>
<reference evidence="6 7" key="1">
    <citation type="submission" date="2021-06" db="EMBL/GenBank/DDBJ databases">
        <title>Bacterium isolated from marine sediment.</title>
        <authorList>
            <person name="Zhu K.-L."/>
            <person name="Du Z.-J."/>
            <person name="Liang Q.-Y."/>
        </authorList>
    </citation>
    <scope>NUCLEOTIDE SEQUENCE [LARGE SCALE GENOMIC DNA]</scope>
    <source>
        <strain evidence="6 7">A346</strain>
    </source>
</reference>
<evidence type="ECO:0000259" key="5">
    <source>
        <dbReference type="PROSITE" id="PS50931"/>
    </source>
</evidence>
<proteinExistence type="inferred from homology"/>
<organism evidence="6 7">
    <name type="scientific">Marinobacterium weihaiense</name>
    <dbReference type="NCBI Taxonomy" id="2851016"/>
    <lineage>
        <taxon>Bacteria</taxon>
        <taxon>Pseudomonadati</taxon>
        <taxon>Pseudomonadota</taxon>
        <taxon>Gammaproteobacteria</taxon>
        <taxon>Oceanospirillales</taxon>
        <taxon>Oceanospirillaceae</taxon>
        <taxon>Marinobacterium</taxon>
    </lineage>
</organism>
<keyword evidence="4" id="KW-0804">Transcription</keyword>
<evidence type="ECO:0000256" key="1">
    <source>
        <dbReference type="ARBA" id="ARBA00009437"/>
    </source>
</evidence>
<dbReference type="InterPro" id="IPR000847">
    <property type="entry name" value="LysR_HTH_N"/>
</dbReference>
<keyword evidence="3" id="KW-0238">DNA-binding</keyword>
<accession>A0ABS6M8N5</accession>
<keyword evidence="7" id="KW-1185">Reference proteome</keyword>
<dbReference type="EMBL" id="JAHQZT010000004">
    <property type="protein sequence ID" value="MBV0932645.1"/>
    <property type="molecule type" value="Genomic_DNA"/>
</dbReference>
<gene>
    <name evidence="6" type="ORF">KTN04_04775</name>
</gene>
<dbReference type="Pfam" id="PF03466">
    <property type="entry name" value="LysR_substrate"/>
    <property type="match status" value="1"/>
</dbReference>
<dbReference type="InterPro" id="IPR005119">
    <property type="entry name" value="LysR_subst-bd"/>
</dbReference>
<dbReference type="Pfam" id="PF00126">
    <property type="entry name" value="HTH_1"/>
    <property type="match status" value="1"/>
</dbReference>
<dbReference type="PROSITE" id="PS50931">
    <property type="entry name" value="HTH_LYSR"/>
    <property type="match status" value="1"/>
</dbReference>
<sequence length="308" mass="34877">MLNLRDFEAFVELARQLHFQETADRLNISAATLSRIISRVEDKVGTRLFVRTTRSVVLTVAGRAFLTEAEQLLRQQQAAMRVGREISQGITGQLRLGYGGAAMETFLPELLSRFRAEYPGVQVDLNLLPISEQEEALLARELDMGFFSGSTRNSELRIQVCHREPLLLIMAEDHPLGCRSVLHLADLEPYGFVLGKRGKWVNVYDHFLNCCHQQQLDIRVEYEADDVASVMGLVAASECLSLFPLGSPQMQRAGIAWRELEDFSDETRLNRVWRRDNENPALAHWINLMERPLGLRGDNISVSPVRCA</sequence>
<evidence type="ECO:0000313" key="6">
    <source>
        <dbReference type="EMBL" id="MBV0932645.1"/>
    </source>
</evidence>